<evidence type="ECO:0000313" key="2">
    <source>
        <dbReference type="Proteomes" id="UP000777265"/>
    </source>
</evidence>
<reference evidence="1" key="2">
    <citation type="submission" date="2020-01" db="EMBL/GenBank/DDBJ databases">
        <authorList>
            <person name="Campanaro S."/>
        </authorList>
    </citation>
    <scope>NUCLEOTIDE SEQUENCE</scope>
    <source>
        <strain evidence="1">AS06rmzACSIP_7</strain>
    </source>
</reference>
<organism evidence="1 2">
    <name type="scientific">Syntrophorhabdus aromaticivorans</name>
    <dbReference type="NCBI Taxonomy" id="328301"/>
    <lineage>
        <taxon>Bacteria</taxon>
        <taxon>Pseudomonadati</taxon>
        <taxon>Thermodesulfobacteriota</taxon>
        <taxon>Syntrophorhabdia</taxon>
        <taxon>Syntrophorhabdales</taxon>
        <taxon>Syntrophorhabdaceae</taxon>
        <taxon>Syntrophorhabdus</taxon>
    </lineage>
</organism>
<sequence length="305" mass="35181">MRGSEQDIIIDLIRTKGPLTGLEIKKEIDADSLLIWRTCKTSRELRVRTLATRYMRLDRHVDGFARLSPSILREFLTYSVTGLAGNPDPLEKRCREVMGRIHEISGYKLGLARQMVSEIMEEFEAEVSKNHQICFIIAGDIVYDMAHDVPRPERSTGRLVKGSDMDLVAVVDDTLPDTSIAKLDELIYQKKYRMLINPAINEEVDYKIKRLGLIRNQARFDDFKHMVAVKILHEGLLIWGSKDLFSAVKAILRENALPEKLEELERLAKVFRDKAEKTILDGSLDKEQIQNLHLFYSTEEFEEFE</sequence>
<dbReference type="EMBL" id="JAAYEE010000300">
    <property type="protein sequence ID" value="NLW36819.1"/>
    <property type="molecule type" value="Genomic_DNA"/>
</dbReference>
<protein>
    <submittedName>
        <fullName evidence="1">Uncharacterized protein</fullName>
    </submittedName>
</protein>
<reference evidence="1" key="1">
    <citation type="journal article" date="2020" name="Biotechnol. Biofuels">
        <title>New insights from the biogas microbiome by comprehensive genome-resolved metagenomics of nearly 1600 species originating from multiple anaerobic digesters.</title>
        <authorList>
            <person name="Campanaro S."/>
            <person name="Treu L."/>
            <person name="Rodriguez-R L.M."/>
            <person name="Kovalovszki A."/>
            <person name="Ziels R.M."/>
            <person name="Maus I."/>
            <person name="Zhu X."/>
            <person name="Kougias P.G."/>
            <person name="Basile A."/>
            <person name="Luo G."/>
            <person name="Schluter A."/>
            <person name="Konstantinidis K.T."/>
            <person name="Angelidaki I."/>
        </authorList>
    </citation>
    <scope>NUCLEOTIDE SEQUENCE</scope>
    <source>
        <strain evidence="1">AS06rmzACSIP_7</strain>
    </source>
</reference>
<gene>
    <name evidence="1" type="ORF">GXY80_15285</name>
</gene>
<name>A0A971M7V1_9BACT</name>
<evidence type="ECO:0000313" key="1">
    <source>
        <dbReference type="EMBL" id="NLW36819.1"/>
    </source>
</evidence>
<dbReference type="Proteomes" id="UP000777265">
    <property type="component" value="Unassembled WGS sequence"/>
</dbReference>
<proteinExistence type="predicted"/>
<accession>A0A971M7V1</accession>
<dbReference type="AlphaFoldDB" id="A0A971M7V1"/>
<comment type="caution">
    <text evidence="1">The sequence shown here is derived from an EMBL/GenBank/DDBJ whole genome shotgun (WGS) entry which is preliminary data.</text>
</comment>